<dbReference type="AlphaFoldDB" id="A0A4U8ULY3"/>
<evidence type="ECO:0000313" key="2">
    <source>
        <dbReference type="Proteomes" id="UP000298663"/>
    </source>
</evidence>
<comment type="caution">
    <text evidence="1">The sequence shown here is derived from an EMBL/GenBank/DDBJ whole genome shotgun (WGS) entry which is preliminary data.</text>
</comment>
<organism evidence="1 2">
    <name type="scientific">Steinernema carpocapsae</name>
    <name type="common">Entomopathogenic nematode</name>
    <dbReference type="NCBI Taxonomy" id="34508"/>
    <lineage>
        <taxon>Eukaryota</taxon>
        <taxon>Metazoa</taxon>
        <taxon>Ecdysozoa</taxon>
        <taxon>Nematoda</taxon>
        <taxon>Chromadorea</taxon>
        <taxon>Rhabditida</taxon>
        <taxon>Tylenchina</taxon>
        <taxon>Panagrolaimomorpha</taxon>
        <taxon>Strongyloidoidea</taxon>
        <taxon>Steinernematidae</taxon>
        <taxon>Steinernema</taxon>
    </lineage>
</organism>
<keyword evidence="2" id="KW-1185">Reference proteome</keyword>
<proteinExistence type="predicted"/>
<dbReference type="EMBL" id="AZBU02000001">
    <property type="protein sequence ID" value="TMS34080.1"/>
    <property type="molecule type" value="Genomic_DNA"/>
</dbReference>
<dbReference type="Proteomes" id="UP000298663">
    <property type="component" value="Unassembled WGS sequence"/>
</dbReference>
<reference evidence="1 2" key="2">
    <citation type="journal article" date="2019" name="G3 (Bethesda)">
        <title>Hybrid Assembly of the Genome of the Entomopathogenic Nematode Steinernema carpocapsae Identifies the X-Chromosome.</title>
        <authorList>
            <person name="Serra L."/>
            <person name="Macchietto M."/>
            <person name="Macias-Munoz A."/>
            <person name="McGill C.J."/>
            <person name="Rodriguez I.M."/>
            <person name="Rodriguez B."/>
            <person name="Murad R."/>
            <person name="Mortazavi A."/>
        </authorList>
    </citation>
    <scope>NUCLEOTIDE SEQUENCE [LARGE SCALE GENOMIC DNA]</scope>
    <source>
        <strain evidence="1 2">ALL</strain>
    </source>
</reference>
<name>A0A4U8ULY3_STECR</name>
<evidence type="ECO:0000313" key="1">
    <source>
        <dbReference type="EMBL" id="TMS34080.1"/>
    </source>
</evidence>
<gene>
    <name evidence="1" type="ORF">L596_001732</name>
</gene>
<sequence>MLYDILHSPDPDAFVMLFCPSHFSHVLSVAAAAERSVLQPLQRRNHCRKCRTATVAELMGSIDMHKNWDQMIYNLRCFEKICENEKWTEASTSITFWN</sequence>
<accession>A0A4U8ULY3</accession>
<reference evidence="1 2" key="1">
    <citation type="journal article" date="2015" name="Genome Biol.">
        <title>Comparative genomics of Steinernema reveals deeply conserved gene regulatory networks.</title>
        <authorList>
            <person name="Dillman A.R."/>
            <person name="Macchietto M."/>
            <person name="Porter C.F."/>
            <person name="Rogers A."/>
            <person name="Williams B."/>
            <person name="Antoshechkin I."/>
            <person name="Lee M.M."/>
            <person name="Goodwin Z."/>
            <person name="Lu X."/>
            <person name="Lewis E.E."/>
            <person name="Goodrich-Blair H."/>
            <person name="Stock S.P."/>
            <person name="Adams B.J."/>
            <person name="Sternberg P.W."/>
            <person name="Mortazavi A."/>
        </authorList>
    </citation>
    <scope>NUCLEOTIDE SEQUENCE [LARGE SCALE GENOMIC DNA]</scope>
    <source>
        <strain evidence="1 2">ALL</strain>
    </source>
</reference>
<protein>
    <submittedName>
        <fullName evidence="1">Uncharacterized protein</fullName>
    </submittedName>
</protein>